<keyword evidence="11 22" id="KW-0479">Metal-binding</keyword>
<feature type="transmembrane region" description="Helical" evidence="22">
    <location>
        <begin position="118"/>
        <end position="144"/>
    </location>
</feature>
<keyword evidence="12" id="KW-1278">Translocase</keyword>
<evidence type="ECO:0000256" key="20">
    <source>
        <dbReference type="ARBA" id="ARBA00065938"/>
    </source>
</evidence>
<feature type="transmembrane region" description="Helical" evidence="22">
    <location>
        <begin position="76"/>
        <end position="97"/>
    </location>
</feature>
<feature type="transmembrane region" description="Helical" evidence="22">
    <location>
        <begin position="311"/>
        <end position="333"/>
    </location>
</feature>
<evidence type="ECO:0000256" key="12">
    <source>
        <dbReference type="ARBA" id="ARBA00022967"/>
    </source>
</evidence>
<evidence type="ECO:0000256" key="19">
    <source>
        <dbReference type="ARBA" id="ARBA00047816"/>
    </source>
</evidence>
<feature type="domain" description="Cytochrome oxidase subunit I profile" evidence="23">
    <location>
        <begin position="25"/>
        <end position="531"/>
    </location>
</feature>
<evidence type="ECO:0000256" key="11">
    <source>
        <dbReference type="ARBA" id="ARBA00022723"/>
    </source>
</evidence>
<comment type="cofactor">
    <cofactor evidence="1">
        <name>heme</name>
        <dbReference type="ChEBI" id="CHEBI:30413"/>
    </cofactor>
</comment>
<gene>
    <name evidence="24" type="primary">ctaD</name>
    <name evidence="24" type="ORF">DY245_39065</name>
</gene>
<comment type="catalytic activity">
    <reaction evidence="19 22">
        <text>4 Fe(II)-[cytochrome c] + O2 + 8 H(+)(in) = 4 Fe(III)-[cytochrome c] + 2 H2O + 4 H(+)(out)</text>
        <dbReference type="Rhea" id="RHEA:11436"/>
        <dbReference type="Rhea" id="RHEA-COMP:10350"/>
        <dbReference type="Rhea" id="RHEA-COMP:14399"/>
        <dbReference type="ChEBI" id="CHEBI:15377"/>
        <dbReference type="ChEBI" id="CHEBI:15378"/>
        <dbReference type="ChEBI" id="CHEBI:15379"/>
        <dbReference type="ChEBI" id="CHEBI:29033"/>
        <dbReference type="ChEBI" id="CHEBI:29034"/>
        <dbReference type="EC" id="7.1.1.9"/>
    </reaction>
</comment>
<evidence type="ECO:0000256" key="15">
    <source>
        <dbReference type="ARBA" id="ARBA00023004"/>
    </source>
</evidence>
<dbReference type="AlphaFoldDB" id="A0A371PRU3"/>
<feature type="transmembrane region" description="Helical" evidence="22">
    <location>
        <begin position="354"/>
        <end position="374"/>
    </location>
</feature>
<feature type="transmembrane region" description="Helical" evidence="22">
    <location>
        <begin position="164"/>
        <end position="190"/>
    </location>
</feature>
<evidence type="ECO:0000256" key="3">
    <source>
        <dbReference type="ARBA" id="ARBA00004651"/>
    </source>
</evidence>
<comment type="cofactor">
    <cofactor evidence="2">
        <name>Cu(2+)</name>
        <dbReference type="ChEBI" id="CHEBI:29036"/>
    </cofactor>
</comment>
<evidence type="ECO:0000256" key="1">
    <source>
        <dbReference type="ARBA" id="ARBA00001971"/>
    </source>
</evidence>
<keyword evidence="9 21" id="KW-0679">Respiratory chain</keyword>
<dbReference type="GO" id="GO:0020037">
    <property type="term" value="F:heme binding"/>
    <property type="evidence" value="ECO:0007669"/>
    <property type="project" value="InterPro"/>
</dbReference>
<feature type="transmembrane region" description="Helical" evidence="22">
    <location>
        <begin position="248"/>
        <end position="272"/>
    </location>
</feature>
<comment type="pathway">
    <text evidence="4 22">Energy metabolism; oxidative phosphorylation.</text>
</comment>
<dbReference type="Proteomes" id="UP000262477">
    <property type="component" value="Unassembled WGS sequence"/>
</dbReference>
<dbReference type="OrthoDB" id="9803294at2"/>
<comment type="function">
    <text evidence="18 22">Cytochrome c oxidase is the component of the respiratory chain that catalyzes the reduction of oxygen to water. Subunits 1-3 form the functional core of the enzyme complex. CO I is the catalytic subunit of the enzyme. Electrons originating in cytochrome c are transferred via the copper A center of subunit 2 and heme A of subunit 1 to the bimetallic center formed by heme A3 and copper B.</text>
</comment>
<evidence type="ECO:0000256" key="13">
    <source>
        <dbReference type="ARBA" id="ARBA00022982"/>
    </source>
</evidence>
<dbReference type="GO" id="GO:0004129">
    <property type="term" value="F:cytochrome-c oxidase activity"/>
    <property type="evidence" value="ECO:0007669"/>
    <property type="project" value="UniProtKB-EC"/>
</dbReference>
<dbReference type="InterPro" id="IPR023615">
    <property type="entry name" value="Cyt_c_Oxase_su1_BS"/>
</dbReference>
<dbReference type="GO" id="GO:0016491">
    <property type="term" value="F:oxidoreductase activity"/>
    <property type="evidence" value="ECO:0007669"/>
    <property type="project" value="UniProtKB-KW"/>
</dbReference>
<keyword evidence="7 22" id="KW-1003">Cell membrane</keyword>
<dbReference type="Pfam" id="PF00115">
    <property type="entry name" value="COX1"/>
    <property type="match status" value="1"/>
</dbReference>
<dbReference type="InterPro" id="IPR000883">
    <property type="entry name" value="Cyt_C_Oxase_1"/>
</dbReference>
<organism evidence="24 25">
    <name type="scientific">Streptomyces inhibens</name>
    <dbReference type="NCBI Taxonomy" id="2293571"/>
    <lineage>
        <taxon>Bacteria</taxon>
        <taxon>Bacillati</taxon>
        <taxon>Actinomycetota</taxon>
        <taxon>Actinomycetes</taxon>
        <taxon>Kitasatosporales</taxon>
        <taxon>Streptomycetaceae</taxon>
        <taxon>Streptomyces</taxon>
    </lineage>
</organism>
<keyword evidence="15 22" id="KW-0408">Iron</keyword>
<dbReference type="GO" id="GO:0006119">
    <property type="term" value="P:oxidative phosphorylation"/>
    <property type="evidence" value="ECO:0007669"/>
    <property type="project" value="UniProtKB-UniPathway"/>
</dbReference>
<dbReference type="InterPro" id="IPR014241">
    <property type="entry name" value="Cyt_c_oxidase_su1_bac"/>
</dbReference>
<keyword evidence="10 21" id="KW-0812">Transmembrane</keyword>
<keyword evidence="13 21" id="KW-0249">Electron transport</keyword>
<keyword evidence="8 21" id="KW-0349">Heme</keyword>
<evidence type="ECO:0000256" key="5">
    <source>
        <dbReference type="ARBA" id="ARBA00009578"/>
    </source>
</evidence>
<comment type="similarity">
    <text evidence="5 21">Belongs to the heme-copper respiratory oxidase family.</text>
</comment>
<feature type="transmembrane region" description="Helical" evidence="22">
    <location>
        <begin position="424"/>
        <end position="446"/>
    </location>
</feature>
<dbReference type="Gene3D" id="1.20.210.10">
    <property type="entry name" value="Cytochrome c oxidase-like, subunit I domain"/>
    <property type="match status" value="1"/>
</dbReference>
<keyword evidence="24" id="KW-0560">Oxidoreductase</keyword>
<dbReference type="PROSITE" id="PS00077">
    <property type="entry name" value="COX1_CUB"/>
    <property type="match status" value="1"/>
</dbReference>
<keyword evidence="14 22" id="KW-1133">Transmembrane helix</keyword>
<dbReference type="PANTHER" id="PTHR10422">
    <property type="entry name" value="CYTOCHROME C OXIDASE SUBUNIT 1"/>
    <property type="match status" value="1"/>
</dbReference>
<dbReference type="RefSeq" id="WP_128511833.1">
    <property type="nucleotide sequence ID" value="NZ_QUAC01000452.1"/>
</dbReference>
<dbReference type="NCBIfam" id="TIGR02891">
    <property type="entry name" value="CtaD_CoxA"/>
    <property type="match status" value="1"/>
</dbReference>
<evidence type="ECO:0000256" key="17">
    <source>
        <dbReference type="ARBA" id="ARBA00023136"/>
    </source>
</evidence>
<keyword evidence="25" id="KW-1185">Reference proteome</keyword>
<evidence type="ECO:0000256" key="9">
    <source>
        <dbReference type="ARBA" id="ARBA00022660"/>
    </source>
</evidence>
<evidence type="ECO:0000256" key="22">
    <source>
        <dbReference type="RuleBase" id="RU363061"/>
    </source>
</evidence>
<dbReference type="CDD" id="cd01662">
    <property type="entry name" value="Ubiquinol_Oxidase_I"/>
    <property type="match status" value="1"/>
</dbReference>
<keyword evidence="17 22" id="KW-0472">Membrane</keyword>
<evidence type="ECO:0000256" key="4">
    <source>
        <dbReference type="ARBA" id="ARBA00004673"/>
    </source>
</evidence>
<dbReference type="GO" id="GO:0005886">
    <property type="term" value="C:plasma membrane"/>
    <property type="evidence" value="ECO:0007669"/>
    <property type="project" value="UniProtKB-SubCell"/>
</dbReference>
<keyword evidence="16 22" id="KW-0186">Copper</keyword>
<dbReference type="GO" id="GO:0022904">
    <property type="term" value="P:respiratory electron transport chain"/>
    <property type="evidence" value="ECO:0007669"/>
    <property type="project" value="TreeGrafter"/>
</dbReference>
<sequence length="558" mass="62032">MVTDTDRASLRPPRPRRRGSVLVDWLTTTDHKKIGHLYLITSFGFFLVGGLLALVMRAELARPGLQLITAEQYNQAFTMHGTIMLLLFATPAFAGFANEIMPLQIGSPDVAFPRLNMLSYWFYLFGGLIVLGSFLTPFGGPAFGWTAYAPLNSMVRSPGIGADMWIMGLALAGFGTILGAVNFIATIIVLRAPGMTMFRMPVFTWNILFTSILVLMAFPVLAATLLVLEADRHYGSVVFEAQWGGALLWQHLFWFFGHPEVYIIALPFFGIITEIIPVFSRKPIFGYVMLIGATMAITALSVMVWAHHMFVTGAVLLPFFSIMSFLIAAPTGVKFFNWIGTMWQGSVSFETPMLWSVGFLVSFLFGGLTGVILASPPMDFHVTDSYFVVGHFHYVVFGTVAFATFAGFYFWWPKFTGKMLDERLGKIHFWTLFTGFHLTFLVQHWLGVEGMPRRYADYLAADGFTALNTLATIGSFLLGLSTLPFLYNVWKTTRYGAKIALDDPWGFGRSLEWATSSPPPRHNFTTLPRIRSESPAFDLHHPEVAKQPVAPAPGQAGP</sequence>
<dbReference type="PANTHER" id="PTHR10422:SF18">
    <property type="entry name" value="CYTOCHROME C OXIDASE SUBUNIT 1"/>
    <property type="match status" value="1"/>
</dbReference>
<evidence type="ECO:0000259" key="23">
    <source>
        <dbReference type="PROSITE" id="PS50855"/>
    </source>
</evidence>
<keyword evidence="6 21" id="KW-0813">Transport</keyword>
<dbReference type="PROSITE" id="PS50855">
    <property type="entry name" value="COX1"/>
    <property type="match status" value="1"/>
</dbReference>
<evidence type="ECO:0000256" key="14">
    <source>
        <dbReference type="ARBA" id="ARBA00022989"/>
    </source>
</evidence>
<dbReference type="SUPFAM" id="SSF81442">
    <property type="entry name" value="Cytochrome c oxidase subunit I-like"/>
    <property type="match status" value="1"/>
</dbReference>
<dbReference type="GO" id="GO:0046872">
    <property type="term" value="F:metal ion binding"/>
    <property type="evidence" value="ECO:0007669"/>
    <property type="project" value="UniProtKB-KW"/>
</dbReference>
<evidence type="ECO:0000256" key="21">
    <source>
        <dbReference type="RuleBase" id="RU000370"/>
    </source>
</evidence>
<evidence type="ECO:0000256" key="6">
    <source>
        <dbReference type="ARBA" id="ARBA00022448"/>
    </source>
</evidence>
<reference evidence="24 25" key="1">
    <citation type="submission" date="2018-08" db="EMBL/GenBank/DDBJ databases">
        <title>Streptomyces NEAU-D10 sp. nov., a novel Actinomycete isolated from soil.</title>
        <authorList>
            <person name="Jin L."/>
        </authorList>
    </citation>
    <scope>NUCLEOTIDE SEQUENCE [LARGE SCALE GENOMIC DNA]</scope>
    <source>
        <strain evidence="24 25">NEAU-D10</strain>
    </source>
</reference>
<dbReference type="EMBL" id="QUAC01000452">
    <property type="protein sequence ID" value="REK85202.1"/>
    <property type="molecule type" value="Genomic_DNA"/>
</dbReference>
<dbReference type="EC" id="7.1.1.9" evidence="22"/>
<evidence type="ECO:0000256" key="2">
    <source>
        <dbReference type="ARBA" id="ARBA00001973"/>
    </source>
</evidence>
<feature type="transmembrane region" description="Helical" evidence="22">
    <location>
        <begin position="394"/>
        <end position="412"/>
    </location>
</feature>
<evidence type="ECO:0000256" key="7">
    <source>
        <dbReference type="ARBA" id="ARBA00022475"/>
    </source>
</evidence>
<evidence type="ECO:0000256" key="18">
    <source>
        <dbReference type="ARBA" id="ARBA00025218"/>
    </source>
</evidence>
<evidence type="ECO:0000313" key="25">
    <source>
        <dbReference type="Proteomes" id="UP000262477"/>
    </source>
</evidence>
<dbReference type="FunFam" id="1.20.210.10:FF:000003">
    <property type="entry name" value="Cytochrome c oxidase subunit 1"/>
    <property type="match status" value="1"/>
</dbReference>
<evidence type="ECO:0000313" key="24">
    <source>
        <dbReference type="EMBL" id="REK85202.1"/>
    </source>
</evidence>
<proteinExistence type="inferred from homology"/>
<comment type="caution">
    <text evidence="24">The sequence shown here is derived from an EMBL/GenBank/DDBJ whole genome shotgun (WGS) entry which is preliminary data.</text>
</comment>
<dbReference type="InterPro" id="IPR036927">
    <property type="entry name" value="Cyt_c_oxase-like_su1_sf"/>
</dbReference>
<accession>A0A371PRU3</accession>
<feature type="transmembrane region" description="Helical" evidence="22">
    <location>
        <begin position="284"/>
        <end position="305"/>
    </location>
</feature>
<dbReference type="GO" id="GO:0015990">
    <property type="term" value="P:electron transport coupled proton transport"/>
    <property type="evidence" value="ECO:0007669"/>
    <property type="project" value="InterPro"/>
</dbReference>
<feature type="transmembrane region" description="Helical" evidence="22">
    <location>
        <begin position="37"/>
        <end position="56"/>
    </location>
</feature>
<feature type="transmembrane region" description="Helical" evidence="22">
    <location>
        <begin position="202"/>
        <end position="228"/>
    </location>
</feature>
<evidence type="ECO:0000256" key="8">
    <source>
        <dbReference type="ARBA" id="ARBA00022617"/>
    </source>
</evidence>
<evidence type="ECO:0000256" key="16">
    <source>
        <dbReference type="ARBA" id="ARBA00023008"/>
    </source>
</evidence>
<dbReference type="PRINTS" id="PR01165">
    <property type="entry name" value="CYCOXIDASEI"/>
</dbReference>
<comment type="subcellular location">
    <subcellularLocation>
        <location evidence="3 22">Cell membrane</location>
        <topology evidence="3 22">Multi-pass membrane protein</topology>
    </subcellularLocation>
</comment>
<dbReference type="UniPathway" id="UPA00705"/>
<evidence type="ECO:0000256" key="10">
    <source>
        <dbReference type="ARBA" id="ARBA00022692"/>
    </source>
</evidence>
<name>A0A371PRU3_STRIH</name>
<protein>
    <recommendedName>
        <fullName evidence="22">Cytochrome c oxidase subunit 1</fullName>
        <ecNumber evidence="22">7.1.1.9</ecNumber>
    </recommendedName>
</protein>
<comment type="subunit">
    <text evidence="20">Associates with subunits II, III and IV to form cytochrome c oxidase.</text>
</comment>
<dbReference type="InterPro" id="IPR023616">
    <property type="entry name" value="Cyt_c_oxase-like_su1_dom"/>
</dbReference>
<feature type="transmembrane region" description="Helical" evidence="22">
    <location>
        <begin position="466"/>
        <end position="490"/>
    </location>
</feature>